<dbReference type="RefSeq" id="WP_307343291.1">
    <property type="nucleotide sequence ID" value="NZ_JAUSUD010000015.1"/>
</dbReference>
<accession>A0ABT9ZIX0</accession>
<dbReference type="SUPFAM" id="SSF46955">
    <property type="entry name" value="Putative DNA-binding domain"/>
    <property type="match status" value="1"/>
</dbReference>
<protein>
    <submittedName>
        <fullName evidence="1">DNA-binding transcriptional MerR regulator</fullName>
    </submittedName>
</protein>
<sequence length="222" mass="26348">MAQLKIGEFSKKVGKHSNTVANWFNQLHELKLHCVNRSPLTGEKVFDELDLEIALHIKALRDKKLSINEIFEDIGNQCKLRYFSIDDSLDEVKEHNSDYERLKMELLYIVQDVLSESLWDEFETIRKKLKALIDGLPSMMDERHNRIKDLLIIRRIEAELETEALHKWTTEPVSVRIKRGFFFKKEENIEARNQYVKGYIMKNLEERLLKVISFPDNRENPF</sequence>
<gene>
    <name evidence="1" type="ORF">J2S19_003056</name>
</gene>
<comment type="caution">
    <text evidence="1">The sequence shown here is derived from an EMBL/GenBank/DDBJ whole genome shotgun (WGS) entry which is preliminary data.</text>
</comment>
<dbReference type="Gene3D" id="1.10.1660.10">
    <property type="match status" value="1"/>
</dbReference>
<dbReference type="GO" id="GO:0003677">
    <property type="term" value="F:DNA binding"/>
    <property type="evidence" value="ECO:0007669"/>
    <property type="project" value="UniProtKB-KW"/>
</dbReference>
<dbReference type="Proteomes" id="UP001234495">
    <property type="component" value="Unassembled WGS sequence"/>
</dbReference>
<keyword evidence="2" id="KW-1185">Reference proteome</keyword>
<proteinExistence type="predicted"/>
<name>A0ABT9ZIX0_9BACI</name>
<evidence type="ECO:0000313" key="2">
    <source>
        <dbReference type="Proteomes" id="UP001234495"/>
    </source>
</evidence>
<organism evidence="1 2">
    <name type="scientific">Metabacillus malikii</name>
    <dbReference type="NCBI Taxonomy" id="1504265"/>
    <lineage>
        <taxon>Bacteria</taxon>
        <taxon>Bacillati</taxon>
        <taxon>Bacillota</taxon>
        <taxon>Bacilli</taxon>
        <taxon>Bacillales</taxon>
        <taxon>Bacillaceae</taxon>
        <taxon>Metabacillus</taxon>
    </lineage>
</organism>
<dbReference type="InterPro" id="IPR009061">
    <property type="entry name" value="DNA-bd_dom_put_sf"/>
</dbReference>
<reference evidence="1 2" key="1">
    <citation type="submission" date="2023-07" db="EMBL/GenBank/DDBJ databases">
        <title>Genomic Encyclopedia of Type Strains, Phase IV (KMG-IV): sequencing the most valuable type-strain genomes for metagenomic binning, comparative biology and taxonomic classification.</title>
        <authorList>
            <person name="Goeker M."/>
        </authorList>
    </citation>
    <scope>NUCLEOTIDE SEQUENCE [LARGE SCALE GENOMIC DNA]</scope>
    <source>
        <strain evidence="1 2">DSM 29005</strain>
    </source>
</reference>
<evidence type="ECO:0000313" key="1">
    <source>
        <dbReference type="EMBL" id="MDQ0231771.1"/>
    </source>
</evidence>
<keyword evidence="1" id="KW-0238">DNA-binding</keyword>
<dbReference type="EMBL" id="JAUSUD010000015">
    <property type="protein sequence ID" value="MDQ0231771.1"/>
    <property type="molecule type" value="Genomic_DNA"/>
</dbReference>